<name>A0ABY6BGW4_9GAMM</name>
<dbReference type="Gene3D" id="2.40.170.20">
    <property type="entry name" value="TonB-dependent receptor, beta-barrel domain"/>
    <property type="match status" value="1"/>
</dbReference>
<dbReference type="InterPro" id="IPR000531">
    <property type="entry name" value="Beta-barrel_TonB"/>
</dbReference>
<evidence type="ECO:0000256" key="9">
    <source>
        <dbReference type="RuleBase" id="RU003357"/>
    </source>
</evidence>
<keyword evidence="6 8" id="KW-0472">Membrane</keyword>
<evidence type="ECO:0000313" key="14">
    <source>
        <dbReference type="EMBL" id="UXI68315.1"/>
    </source>
</evidence>
<accession>A0ABY6BGW4</accession>
<keyword evidence="14" id="KW-0675">Receptor</keyword>
<gene>
    <name evidence="14" type="ORF">N4264_01305</name>
</gene>
<keyword evidence="5 9" id="KW-0798">TonB box</keyword>
<evidence type="ECO:0000256" key="8">
    <source>
        <dbReference type="PROSITE-ProRule" id="PRU01360"/>
    </source>
</evidence>
<reference evidence="14" key="1">
    <citation type="submission" date="2022-09" db="EMBL/GenBank/DDBJ databases">
        <title>Tahibacter sp. nov., isolated from a fresh water.</title>
        <authorList>
            <person name="Baek J.H."/>
            <person name="Lee J.K."/>
            <person name="Kim J.M."/>
            <person name="Jeon C.O."/>
        </authorList>
    </citation>
    <scope>NUCLEOTIDE SEQUENCE</scope>
    <source>
        <strain evidence="14">W38</strain>
    </source>
</reference>
<evidence type="ECO:0000313" key="15">
    <source>
        <dbReference type="Proteomes" id="UP001064632"/>
    </source>
</evidence>
<dbReference type="PROSITE" id="PS52016">
    <property type="entry name" value="TONB_DEPENDENT_REC_3"/>
    <property type="match status" value="1"/>
</dbReference>
<evidence type="ECO:0000259" key="12">
    <source>
        <dbReference type="Pfam" id="PF00593"/>
    </source>
</evidence>
<dbReference type="RefSeq" id="WP_261695275.1">
    <property type="nucleotide sequence ID" value="NZ_CP104694.1"/>
</dbReference>
<evidence type="ECO:0000256" key="3">
    <source>
        <dbReference type="ARBA" id="ARBA00022452"/>
    </source>
</evidence>
<keyword evidence="4 8" id="KW-0812">Transmembrane</keyword>
<evidence type="ECO:0000256" key="11">
    <source>
        <dbReference type="SAM" id="SignalP"/>
    </source>
</evidence>
<dbReference type="SUPFAM" id="SSF56935">
    <property type="entry name" value="Porins"/>
    <property type="match status" value="1"/>
</dbReference>
<feature type="domain" description="TonB-dependent receptor-like beta-barrel" evidence="12">
    <location>
        <begin position="371"/>
        <end position="893"/>
    </location>
</feature>
<dbReference type="Pfam" id="PF00593">
    <property type="entry name" value="TonB_dep_Rec_b-barrel"/>
    <property type="match status" value="1"/>
</dbReference>
<dbReference type="InterPro" id="IPR037066">
    <property type="entry name" value="Plug_dom_sf"/>
</dbReference>
<keyword evidence="2 8" id="KW-0813">Transport</keyword>
<dbReference type="Proteomes" id="UP001064632">
    <property type="component" value="Chromosome"/>
</dbReference>
<keyword evidence="3 8" id="KW-1134">Transmembrane beta strand</keyword>
<evidence type="ECO:0000256" key="6">
    <source>
        <dbReference type="ARBA" id="ARBA00023136"/>
    </source>
</evidence>
<evidence type="ECO:0000256" key="4">
    <source>
        <dbReference type="ARBA" id="ARBA00022692"/>
    </source>
</evidence>
<feature type="chain" id="PRO_5046447344" evidence="11">
    <location>
        <begin position="34"/>
        <end position="932"/>
    </location>
</feature>
<sequence length="932" mass="101924">MRIPTSPRARLGASVVLLFLPLAGALADAPAEAADAAPNPSAAPSAASATPDTRSAESLPQVIVTGSRIPRATVEGPSPVIVIDGAAIDRQGFRNAYDAISSLSQNTGTVQGEDFGNTFTAAANTINLRGLGPNHSLVLINGRRVADYPIAYEGSVNFVNLANIPSAMIDRIEVLGGGASAIYGSDAVAGVVNIILKRRVDELAINLRLGGTEEGGGANRRLQLIGGKHWGALEAVLGIELADRQPIWGTDRDFMDSYLDNPNPDTVLLPTATFYRSNARTGRYFDPGEGTCEALGDLYNGTLVRAQSARYGYYCGSPTALPTYWTVQTGKRNVSAFGAVRYPINDQLEWFADLMIGVDRIRNNTRPSSWTSAGNYFYNETTSTYEKWYRRLAPEEIGGREQVNAHYFERSWNISTGVNGSLADGDWAYEIVANRSEYANATRRRTFLAGLDEFFLGPRLGDRDGIPVYAPNPARLFTALTPAEYKALTGHYTSHNDSSTQNVSASINGELFALPGGNAGFAAVAEVGTQSFANEPDPRLGNGTFWNTSAGIIANGSRDRFAAGAELKLPLWSRLTVSTAGRYDEYRFAGREDGKFTYNLGLEFRPHDTVLLRGNYATSFRAPDMNYIFAPETRGYNPGMTDYYRCRLANQPYDDCDYNGLNINYTSRGTADLKSENGESFGFGAVWSPSAEFDLSADYYNIDLSDQVTNLSSSGILRDEADCRMGQTLGGEARDIHSALCQDALARVLRNPPDANIDPNAVQRVLINPINAATERTAGVDVKANYRLETDHLGKFRFGLGGTFVISHKYRQFSTDEYFDYRNSLNSSNWRSKVDGTISWSIGAWNANLYALRYGTISNNYGTGRIAPVVRYNGSVGYQVDKNLALKLAVNNIRNSRPPVDTSGWPFYFTGNYNPYGRQVWVEIDYRLGRAE</sequence>
<evidence type="ECO:0000256" key="10">
    <source>
        <dbReference type="SAM" id="MobiDB-lite"/>
    </source>
</evidence>
<protein>
    <submittedName>
        <fullName evidence="14">TonB-dependent receptor</fullName>
    </submittedName>
</protein>
<keyword evidence="15" id="KW-1185">Reference proteome</keyword>
<dbReference type="InterPro" id="IPR012910">
    <property type="entry name" value="Plug_dom"/>
</dbReference>
<dbReference type="Gene3D" id="2.170.130.10">
    <property type="entry name" value="TonB-dependent receptor, plug domain"/>
    <property type="match status" value="1"/>
</dbReference>
<dbReference type="EMBL" id="CP104694">
    <property type="protein sequence ID" value="UXI68315.1"/>
    <property type="molecule type" value="Genomic_DNA"/>
</dbReference>
<feature type="region of interest" description="Disordered" evidence="10">
    <location>
        <begin position="35"/>
        <end position="60"/>
    </location>
</feature>
<comment type="subcellular location">
    <subcellularLocation>
        <location evidence="1 8">Cell outer membrane</location>
        <topology evidence="1 8">Multi-pass membrane protein</topology>
    </subcellularLocation>
</comment>
<dbReference type="Pfam" id="PF07715">
    <property type="entry name" value="Plug"/>
    <property type="match status" value="1"/>
</dbReference>
<evidence type="ECO:0000256" key="1">
    <source>
        <dbReference type="ARBA" id="ARBA00004571"/>
    </source>
</evidence>
<dbReference type="InterPro" id="IPR039426">
    <property type="entry name" value="TonB-dep_rcpt-like"/>
</dbReference>
<dbReference type="PANTHER" id="PTHR47234">
    <property type="match status" value="1"/>
</dbReference>
<dbReference type="InterPro" id="IPR036942">
    <property type="entry name" value="Beta-barrel_TonB_sf"/>
</dbReference>
<evidence type="ECO:0000256" key="7">
    <source>
        <dbReference type="ARBA" id="ARBA00023237"/>
    </source>
</evidence>
<comment type="similarity">
    <text evidence="8 9">Belongs to the TonB-dependent receptor family.</text>
</comment>
<feature type="signal peptide" evidence="11">
    <location>
        <begin position="1"/>
        <end position="33"/>
    </location>
</feature>
<evidence type="ECO:0000259" key="13">
    <source>
        <dbReference type="Pfam" id="PF07715"/>
    </source>
</evidence>
<keyword evidence="7 8" id="KW-0998">Cell outer membrane</keyword>
<feature type="domain" description="TonB-dependent receptor plug" evidence="13">
    <location>
        <begin position="75"/>
        <end position="191"/>
    </location>
</feature>
<evidence type="ECO:0000256" key="5">
    <source>
        <dbReference type="ARBA" id="ARBA00023077"/>
    </source>
</evidence>
<keyword evidence="11" id="KW-0732">Signal</keyword>
<dbReference type="PANTHER" id="PTHR47234:SF1">
    <property type="entry name" value="TONB-DEPENDENT RECEPTOR"/>
    <property type="match status" value="1"/>
</dbReference>
<proteinExistence type="inferred from homology"/>
<organism evidence="14 15">
    <name type="scientific">Tahibacter amnicola</name>
    <dbReference type="NCBI Taxonomy" id="2976241"/>
    <lineage>
        <taxon>Bacteria</taxon>
        <taxon>Pseudomonadati</taxon>
        <taxon>Pseudomonadota</taxon>
        <taxon>Gammaproteobacteria</taxon>
        <taxon>Lysobacterales</taxon>
        <taxon>Rhodanobacteraceae</taxon>
        <taxon>Tahibacter</taxon>
    </lineage>
</organism>
<evidence type="ECO:0000256" key="2">
    <source>
        <dbReference type="ARBA" id="ARBA00022448"/>
    </source>
</evidence>
<feature type="compositionally biased region" description="Low complexity" evidence="10">
    <location>
        <begin position="35"/>
        <end position="52"/>
    </location>
</feature>